<evidence type="ECO:0000256" key="1">
    <source>
        <dbReference type="ARBA" id="ARBA00022598"/>
    </source>
</evidence>
<evidence type="ECO:0000256" key="4">
    <source>
        <dbReference type="PROSITE-ProRule" id="PRU00409"/>
    </source>
</evidence>
<evidence type="ECO:0000313" key="7">
    <source>
        <dbReference type="EMBL" id="XDL25268.1"/>
    </source>
</evidence>
<dbReference type="GO" id="GO:0005524">
    <property type="term" value="F:ATP binding"/>
    <property type="evidence" value="ECO:0007669"/>
    <property type="project" value="UniProtKB-UniRule"/>
</dbReference>
<organism evidence="7">
    <name type="scientific">Dickeya oryzae</name>
    <dbReference type="NCBI Taxonomy" id="1240404"/>
    <lineage>
        <taxon>Bacteria</taxon>
        <taxon>Pseudomonadati</taxon>
        <taxon>Pseudomonadota</taxon>
        <taxon>Gammaproteobacteria</taxon>
        <taxon>Enterobacterales</taxon>
        <taxon>Pectobacteriaceae</taxon>
        <taxon>Dickeya</taxon>
    </lineage>
</organism>
<feature type="domain" description="ATP-grasp" evidence="5">
    <location>
        <begin position="115"/>
        <end position="315"/>
    </location>
</feature>
<keyword evidence="1" id="KW-0436">Ligase</keyword>
<sequence>MKNKVLVIGAISSYSVKQFYDAAKKIGKEPFFLFHKDHIPSSILLTSDNYIKADGLGVDMIDKTMHLISAITEHIFSVVPGGELAVPLAESLCEQLDLPFNPGDSNRFRNKVTMRRWLSQGKISQPTQYGVIDSSEQLTALLPNLSYPLIVKPVDGAASFFVKKINCLDELPDSINKIIAHKMSKATGVRFQGQAILEEFIDGTEYSAEVMVYSGQCERFFITRKVLSDEPYFDEIGHISLSACDYPAGCEDLVKEVITAMDVVNGVLHIEFRQTRDNKLYLIEVASRIAGDLISNLVRIKHGYSLEAFYLQARSGQNNLDKYILTDNTSSSNLIGIRFLFGEEPTIPATITVIESDLAQRYISTPESSVKNVVNRSGYIIFESTDLNQSLNFIQGKE</sequence>
<dbReference type="PROSITE" id="PS50975">
    <property type="entry name" value="ATP_GRASP"/>
    <property type="match status" value="1"/>
</dbReference>
<evidence type="ECO:0000313" key="6">
    <source>
        <dbReference type="EMBL" id="MBP2857288.1"/>
    </source>
</evidence>
<gene>
    <name evidence="6" type="ORF">J8657_06705</name>
    <name evidence="7" type="ORF">LF929_003325</name>
</gene>
<name>A0AB39IU23_9GAMM</name>
<dbReference type="AlphaFoldDB" id="A0AB39IU23"/>
<dbReference type="Proteomes" id="UP000810130">
    <property type="component" value="Unassembled WGS sequence"/>
</dbReference>
<dbReference type="EMBL" id="CP162670">
    <property type="protein sequence ID" value="XDL25268.1"/>
    <property type="molecule type" value="Genomic_DNA"/>
</dbReference>
<dbReference type="Pfam" id="PF13535">
    <property type="entry name" value="ATP-grasp_4"/>
    <property type="match status" value="1"/>
</dbReference>
<dbReference type="PANTHER" id="PTHR43585:SF2">
    <property type="entry name" value="ATP-GRASP ENZYME FSQD"/>
    <property type="match status" value="1"/>
</dbReference>
<evidence type="ECO:0000259" key="5">
    <source>
        <dbReference type="PROSITE" id="PS50975"/>
    </source>
</evidence>
<accession>A0AB39IU23</accession>
<dbReference type="GeneID" id="302580672"/>
<proteinExistence type="predicted"/>
<reference evidence="7" key="2">
    <citation type="submission" date="2024-07" db="EMBL/GenBank/DDBJ databases">
        <authorList>
            <person name="Pedron J."/>
        </authorList>
    </citation>
    <scope>NUCLEOTIDE SEQUENCE</scope>
    <source>
        <strain evidence="7">A003-S1-M15</strain>
    </source>
</reference>
<keyword evidence="2 4" id="KW-0547">Nucleotide-binding</keyword>
<evidence type="ECO:0000313" key="8">
    <source>
        <dbReference type="Proteomes" id="UP000810130"/>
    </source>
</evidence>
<evidence type="ECO:0000256" key="3">
    <source>
        <dbReference type="ARBA" id="ARBA00022840"/>
    </source>
</evidence>
<protein>
    <submittedName>
        <fullName evidence="7">ATP-grasp domain-containing protein</fullName>
    </submittedName>
</protein>
<dbReference type="InterPro" id="IPR052032">
    <property type="entry name" value="ATP-dep_AA_Ligase"/>
</dbReference>
<dbReference type="SUPFAM" id="SSF56059">
    <property type="entry name" value="Glutathione synthetase ATP-binding domain-like"/>
    <property type="match status" value="1"/>
</dbReference>
<evidence type="ECO:0000256" key="2">
    <source>
        <dbReference type="ARBA" id="ARBA00022741"/>
    </source>
</evidence>
<dbReference type="RefSeq" id="WP_210174587.1">
    <property type="nucleotide sequence ID" value="NZ_CP162670.1"/>
</dbReference>
<dbReference type="PANTHER" id="PTHR43585">
    <property type="entry name" value="FUMIPYRROLE BIOSYNTHESIS PROTEIN C"/>
    <property type="match status" value="1"/>
</dbReference>
<reference evidence="6 8" key="1">
    <citation type="submission" date="2021-04" db="EMBL/GenBank/DDBJ databases">
        <title>Genomic and host-range diversity within the Dickeya zeae complex, identification of D. zeae and D. oryzae members, proposal of two novel subspecies D. zeae subsp. zeae subsp. nov. and D. zeae subsp. dombae subsp. nov.</title>
        <authorList>
            <person name="Van Gijsegem F."/>
            <person name="Hugouvieux-Cotte-Pattat N."/>
        </authorList>
    </citation>
    <scope>NUCLEOTIDE SEQUENCE [LARGE SCALE GENOMIC DNA]</scope>
    <source>
        <strain evidence="6 8">FVG03</strain>
    </source>
</reference>
<dbReference type="GO" id="GO:0016874">
    <property type="term" value="F:ligase activity"/>
    <property type="evidence" value="ECO:0007669"/>
    <property type="project" value="UniProtKB-KW"/>
</dbReference>
<dbReference type="InterPro" id="IPR011761">
    <property type="entry name" value="ATP-grasp"/>
</dbReference>
<keyword evidence="3 4" id="KW-0067">ATP-binding</keyword>
<keyword evidence="8" id="KW-1185">Reference proteome</keyword>
<dbReference type="GO" id="GO:0046872">
    <property type="term" value="F:metal ion binding"/>
    <property type="evidence" value="ECO:0007669"/>
    <property type="project" value="InterPro"/>
</dbReference>
<dbReference type="Gene3D" id="3.30.470.20">
    <property type="entry name" value="ATP-grasp fold, B domain"/>
    <property type="match status" value="1"/>
</dbReference>
<dbReference type="EMBL" id="JAGJWX010000004">
    <property type="protein sequence ID" value="MBP2857288.1"/>
    <property type="molecule type" value="Genomic_DNA"/>
</dbReference>